<protein>
    <recommendedName>
        <fullName evidence="2">G protein gamma domain-containing protein</fullName>
    </recommendedName>
</protein>
<sequence length="901" mass="101981">MLFLMDGVPSPESSGAVEPAGGEEGDESIILISDDEAESSVGSSVLFVQPQEEPALGEVKAEVVDEESELMVTFCKEANVMPHARYDCSKHPFERTESDTCSPLGENAAICDQCYCYICDKLASECQQWTTPSLCHCNAHNKSRFWKERRGFTLAGVLATFDLELSDIDADLRHGGSLLVNFMQELSVEYNKYLTGERIYPPQHECFCVPKLPPGECSACRSRSVRVVYKSWHNLDHTASLKIAVPCLFQRITTQLQRMLVLCDFPRTLNDKIINFFHSICLPCHCFGFSNSLKVLSWNHVLLTTVLKGQNITGHRRQKGRKMCLWETLPVIEARVEKLVEKKNYREVIRYLKAVKCNDTKGYSEVFALVTRFLNQAEQESPKAAAVMLLGAAKEIAAHKDPSLSWHNLDHTASLKIAVPCLFQRITTQLQRMLVLCDFPRTLNDKIINFFHSICLPCHCFGFSNSLKVLSWNHVLLTTVLKGQNITGHRRQKGRKMCLWETLPVIEARVEKLVEKKNYREVIRYLKAVKCNDTKGLRDLQDKIPFFLCKIGNFAEAAQAQLFPVKSIACCSACRISPCQYKLYLKMFKTGSVPSGDDMLQPGPWVSAGKCHFLLTWPPLGDGGLTKQALRLIYSNTSLYRNPTCWSSLIMVVGSSNVLNNSGQLQPLTLKQPPLDFQQKVLADSESLLEELKANVNVSLPRNLFSPELLQEACLILAVQAVLQMLFCDLSSLTSFLEIALAFGNNFWALRLLLDHLSYEENVLRGTVRLILNDLSREKAAIIKLWEDVGPQYVGQFLWLFLTCRHKKMQSVGLFTLGIIAENLHSPTAPLDTAMDEWDLPQWKKEVESLKYQLAYKREMSSKTIPEFVKWIEDGIPEDPFLNPELMKNNPWVEKGKCTIL</sequence>
<name>A0ABQ9DNT0_9PASS</name>
<dbReference type="CDD" id="cd00068">
    <property type="entry name" value="GGL"/>
    <property type="match status" value="1"/>
</dbReference>
<feature type="domain" description="G protein gamma" evidence="2">
    <location>
        <begin position="836"/>
        <end position="901"/>
    </location>
</feature>
<gene>
    <name evidence="3" type="ORF">WISP_37472</name>
</gene>
<feature type="region of interest" description="Disordered" evidence="1">
    <location>
        <begin position="1"/>
        <end position="24"/>
    </location>
</feature>
<dbReference type="Gene3D" id="4.10.260.10">
    <property type="entry name" value="Transducin (heterotrimeric G protein), gamma chain"/>
    <property type="match status" value="1"/>
</dbReference>
<accession>A0ABQ9DNT0</accession>
<keyword evidence="4" id="KW-1185">Reference proteome</keyword>
<proteinExistence type="predicted"/>
<dbReference type="PANTHER" id="PTHR33443:SF30">
    <property type="entry name" value="SARCOSINE DEHYDROGENASE-2C PROTEIN"/>
    <property type="match status" value="1"/>
</dbReference>
<dbReference type="SMART" id="SM00224">
    <property type="entry name" value="GGL"/>
    <property type="match status" value="1"/>
</dbReference>
<dbReference type="Proteomes" id="UP001145742">
    <property type="component" value="Unassembled WGS sequence"/>
</dbReference>
<evidence type="ECO:0000313" key="3">
    <source>
        <dbReference type="EMBL" id="KAJ7422528.1"/>
    </source>
</evidence>
<dbReference type="PROSITE" id="PS50058">
    <property type="entry name" value="G_PROTEIN_GAMMA"/>
    <property type="match status" value="1"/>
</dbReference>
<dbReference type="InterPro" id="IPR036284">
    <property type="entry name" value="GGL_sf"/>
</dbReference>
<dbReference type="InterPro" id="IPR053234">
    <property type="entry name" value="RPM1_Interactor"/>
</dbReference>
<evidence type="ECO:0000313" key="4">
    <source>
        <dbReference type="Proteomes" id="UP001145742"/>
    </source>
</evidence>
<dbReference type="InterPro" id="IPR015898">
    <property type="entry name" value="G-protein_gamma-like_dom"/>
</dbReference>
<dbReference type="SUPFAM" id="SSF48670">
    <property type="entry name" value="Transducin (heterotrimeric G protein), gamma chain"/>
    <property type="match status" value="1"/>
</dbReference>
<dbReference type="EMBL" id="WHWB01033005">
    <property type="protein sequence ID" value="KAJ7422528.1"/>
    <property type="molecule type" value="Genomic_DNA"/>
</dbReference>
<dbReference type="Pfam" id="PF00631">
    <property type="entry name" value="G-gamma"/>
    <property type="match status" value="1"/>
</dbReference>
<comment type="caution">
    <text evidence="3">The sequence shown here is derived from an EMBL/GenBank/DDBJ whole genome shotgun (WGS) entry which is preliminary data.</text>
</comment>
<dbReference type="PANTHER" id="PTHR33443">
    <property type="entry name" value="ZGC:112980"/>
    <property type="match status" value="1"/>
</dbReference>
<evidence type="ECO:0000259" key="2">
    <source>
        <dbReference type="PROSITE" id="PS50058"/>
    </source>
</evidence>
<dbReference type="SMART" id="SM01224">
    <property type="entry name" value="G_gamma"/>
    <property type="match status" value="1"/>
</dbReference>
<organism evidence="3 4">
    <name type="scientific">Willisornis vidua</name>
    <name type="common">Xingu scale-backed antbird</name>
    <dbReference type="NCBI Taxonomy" id="1566151"/>
    <lineage>
        <taxon>Eukaryota</taxon>
        <taxon>Metazoa</taxon>
        <taxon>Chordata</taxon>
        <taxon>Craniata</taxon>
        <taxon>Vertebrata</taxon>
        <taxon>Euteleostomi</taxon>
        <taxon>Archelosauria</taxon>
        <taxon>Archosauria</taxon>
        <taxon>Dinosauria</taxon>
        <taxon>Saurischia</taxon>
        <taxon>Theropoda</taxon>
        <taxon>Coelurosauria</taxon>
        <taxon>Aves</taxon>
        <taxon>Neognathae</taxon>
        <taxon>Neoaves</taxon>
        <taxon>Telluraves</taxon>
        <taxon>Australaves</taxon>
        <taxon>Passeriformes</taxon>
        <taxon>Thamnophilidae</taxon>
        <taxon>Willisornis</taxon>
    </lineage>
</organism>
<evidence type="ECO:0000256" key="1">
    <source>
        <dbReference type="SAM" id="MobiDB-lite"/>
    </source>
</evidence>
<reference evidence="3" key="1">
    <citation type="submission" date="2019-10" db="EMBL/GenBank/DDBJ databases">
        <authorList>
            <person name="Soares A.E.R."/>
            <person name="Aleixo A."/>
            <person name="Schneider P."/>
            <person name="Miyaki C.Y."/>
            <person name="Schneider M.P."/>
            <person name="Mello C."/>
            <person name="Vasconcelos A.T.R."/>
        </authorList>
    </citation>
    <scope>NUCLEOTIDE SEQUENCE</scope>
    <source>
        <tissue evidence="3">Muscle</tissue>
    </source>
</reference>